<protein>
    <recommendedName>
        <fullName evidence="2">DUF11 domain-containing protein</fullName>
    </recommendedName>
</protein>
<keyword evidence="1" id="KW-0472">Membrane</keyword>
<keyword evidence="4" id="KW-1185">Reference proteome</keyword>
<organism evidence="3 4">
    <name type="scientific">Glycomyces luteolus</name>
    <dbReference type="NCBI Taxonomy" id="2670330"/>
    <lineage>
        <taxon>Bacteria</taxon>
        <taxon>Bacillati</taxon>
        <taxon>Actinomycetota</taxon>
        <taxon>Actinomycetes</taxon>
        <taxon>Glycomycetales</taxon>
        <taxon>Glycomycetaceae</taxon>
        <taxon>Glycomyces</taxon>
    </lineage>
</organism>
<comment type="caution">
    <text evidence="3">The sequence shown here is derived from an EMBL/GenBank/DDBJ whole genome shotgun (WGS) entry which is preliminary data.</text>
</comment>
<dbReference type="Proteomes" id="UP001146067">
    <property type="component" value="Unassembled WGS sequence"/>
</dbReference>
<feature type="domain" description="DUF11" evidence="2">
    <location>
        <begin position="32"/>
        <end position="110"/>
    </location>
</feature>
<sequence length="197" mass="20125">MGLAAAVLGGAPAHAEDGPIAITVLRGGDPQAEIREGDTVAYAITVENTGDEAYEDLKVSHLLPAGFTLSGSEPVGVRGGGGVDWVLSLEPGERVEIEDTVRVGSGDQIEQGQLVVVEQPDLSAAPAEGTGFTTTVCAATAGGGEILGCVSDQAALLDREAPVSPWRWVAVAVGAAVVAAAAVLFGRRWLKARMRRA</sequence>
<proteinExistence type="predicted"/>
<evidence type="ECO:0000259" key="2">
    <source>
        <dbReference type="Pfam" id="PF01345"/>
    </source>
</evidence>
<dbReference type="Pfam" id="PF01345">
    <property type="entry name" value="DUF11"/>
    <property type="match status" value="1"/>
</dbReference>
<dbReference type="AlphaFoldDB" id="A0A9X3P7C4"/>
<dbReference type="RefSeq" id="WP_270109292.1">
    <property type="nucleotide sequence ID" value="NZ_JAPZVP010000005.1"/>
</dbReference>
<dbReference type="InterPro" id="IPR001434">
    <property type="entry name" value="OmcB-like_DUF11"/>
</dbReference>
<keyword evidence="1" id="KW-0812">Transmembrane</keyword>
<evidence type="ECO:0000313" key="3">
    <source>
        <dbReference type="EMBL" id="MDA1359454.1"/>
    </source>
</evidence>
<dbReference type="NCBIfam" id="TIGR01451">
    <property type="entry name" value="B_ant_repeat"/>
    <property type="match status" value="1"/>
</dbReference>
<name>A0A9X3P7C4_9ACTN</name>
<dbReference type="EMBL" id="JAPZVP010000005">
    <property type="protein sequence ID" value="MDA1359454.1"/>
    <property type="molecule type" value="Genomic_DNA"/>
</dbReference>
<feature type="transmembrane region" description="Helical" evidence="1">
    <location>
        <begin position="166"/>
        <end position="186"/>
    </location>
</feature>
<accession>A0A9X3P7C4</accession>
<evidence type="ECO:0000313" key="4">
    <source>
        <dbReference type="Proteomes" id="UP001146067"/>
    </source>
</evidence>
<evidence type="ECO:0000256" key="1">
    <source>
        <dbReference type="SAM" id="Phobius"/>
    </source>
</evidence>
<reference evidence="3" key="1">
    <citation type="submission" date="2022-12" db="EMBL/GenBank/DDBJ databases">
        <title>Gycomyces niveus sp.nov.,a novel actinomycete isolated from soil in Shouguan.</title>
        <authorList>
            <person name="Yang X."/>
        </authorList>
    </citation>
    <scope>NUCLEOTIDE SEQUENCE</scope>
    <source>
        <strain evidence="3">NEAU-A15</strain>
    </source>
</reference>
<dbReference type="InterPro" id="IPR047589">
    <property type="entry name" value="DUF11_rpt"/>
</dbReference>
<keyword evidence="1" id="KW-1133">Transmembrane helix</keyword>
<gene>
    <name evidence="3" type="ORF">O1R50_07470</name>
</gene>